<dbReference type="PANTHER" id="PTHR33332">
    <property type="entry name" value="REVERSE TRANSCRIPTASE DOMAIN-CONTAINING PROTEIN"/>
    <property type="match status" value="1"/>
</dbReference>
<accession>A0AAN8JUG1</accession>
<dbReference type="AlphaFoldDB" id="A0AAN8JUG1"/>
<dbReference type="Proteomes" id="UP001347796">
    <property type="component" value="Unassembled WGS sequence"/>
</dbReference>
<proteinExistence type="predicted"/>
<dbReference type="EMBL" id="JAZGQO010000007">
    <property type="protein sequence ID" value="KAK6181820.1"/>
    <property type="molecule type" value="Genomic_DNA"/>
</dbReference>
<evidence type="ECO:0008006" key="3">
    <source>
        <dbReference type="Google" id="ProtNLM"/>
    </source>
</evidence>
<evidence type="ECO:0000313" key="2">
    <source>
        <dbReference type="Proteomes" id="UP001347796"/>
    </source>
</evidence>
<organism evidence="1 2">
    <name type="scientific">Patella caerulea</name>
    <name type="common">Rayed Mediterranean limpet</name>
    <dbReference type="NCBI Taxonomy" id="87958"/>
    <lineage>
        <taxon>Eukaryota</taxon>
        <taxon>Metazoa</taxon>
        <taxon>Spiralia</taxon>
        <taxon>Lophotrochozoa</taxon>
        <taxon>Mollusca</taxon>
        <taxon>Gastropoda</taxon>
        <taxon>Patellogastropoda</taxon>
        <taxon>Patelloidea</taxon>
        <taxon>Patellidae</taxon>
        <taxon>Patella</taxon>
    </lineage>
</organism>
<comment type="caution">
    <text evidence="1">The sequence shown here is derived from an EMBL/GenBank/DDBJ whole genome shotgun (WGS) entry which is preliminary data.</text>
</comment>
<keyword evidence="2" id="KW-1185">Reference proteome</keyword>
<name>A0AAN8JUG1_PATCE</name>
<evidence type="ECO:0000313" key="1">
    <source>
        <dbReference type="EMBL" id="KAK6181820.1"/>
    </source>
</evidence>
<sequence length="132" mass="14903">MTLKEIVKESSKTTCSLDTIPSKFLVNNIDEFSPVITNIIHSAISENCFPDVFKHAIVFSFNQKAQLVSHISDHDLLEKFQSAYRKYHSTETALIRVHNDINLSVDKSECVLLVLLDLSAAFDTVDHLILLN</sequence>
<reference evidence="1 2" key="1">
    <citation type="submission" date="2024-01" db="EMBL/GenBank/DDBJ databases">
        <title>The genome of the rayed Mediterranean limpet Patella caerulea (Linnaeus, 1758).</title>
        <authorList>
            <person name="Anh-Thu Weber A."/>
            <person name="Halstead-Nussloch G."/>
        </authorList>
    </citation>
    <scope>NUCLEOTIDE SEQUENCE [LARGE SCALE GENOMIC DNA]</scope>
    <source>
        <strain evidence="1">AATW-2023a</strain>
        <tissue evidence="1">Whole specimen</tissue>
    </source>
</reference>
<protein>
    <recommendedName>
        <fullName evidence="3">Reverse transcriptase domain-containing protein</fullName>
    </recommendedName>
</protein>
<gene>
    <name evidence="1" type="ORF">SNE40_009603</name>
</gene>